<dbReference type="EMBL" id="VJMJ01000578">
    <property type="protein sequence ID" value="KAF0720956.1"/>
    <property type="molecule type" value="Genomic_DNA"/>
</dbReference>
<dbReference type="InterPro" id="IPR001245">
    <property type="entry name" value="Ser-Thr/Tyr_kinase_cat_dom"/>
</dbReference>
<keyword evidence="3" id="KW-0418">Kinase</keyword>
<evidence type="ECO:0000256" key="2">
    <source>
        <dbReference type="ARBA" id="ARBA00022741"/>
    </source>
</evidence>
<feature type="binding site" evidence="5">
    <location>
        <position position="69"/>
    </location>
    <ligand>
        <name>ATP</name>
        <dbReference type="ChEBI" id="CHEBI:30616"/>
    </ligand>
</feature>
<organism evidence="7 8">
    <name type="scientific">Aphanomyces euteiches</name>
    <dbReference type="NCBI Taxonomy" id="100861"/>
    <lineage>
        <taxon>Eukaryota</taxon>
        <taxon>Sar</taxon>
        <taxon>Stramenopiles</taxon>
        <taxon>Oomycota</taxon>
        <taxon>Saprolegniomycetes</taxon>
        <taxon>Saprolegniales</taxon>
        <taxon>Verrucalvaceae</taxon>
        <taxon>Aphanomyces</taxon>
    </lineage>
</organism>
<keyword evidence="1" id="KW-0808">Transferase</keyword>
<dbReference type="Gene3D" id="1.10.510.10">
    <property type="entry name" value="Transferase(Phosphotransferase) domain 1"/>
    <property type="match status" value="1"/>
</dbReference>
<keyword evidence="4 5" id="KW-0067">ATP-binding</keyword>
<feature type="domain" description="Protein kinase" evidence="6">
    <location>
        <begin position="42"/>
        <end position="205"/>
    </location>
</feature>
<dbReference type="SMART" id="SM00219">
    <property type="entry name" value="TyrKc"/>
    <property type="match status" value="1"/>
</dbReference>
<keyword evidence="2 5" id="KW-0547">Nucleotide-binding</keyword>
<dbReference type="InterPro" id="IPR011009">
    <property type="entry name" value="Kinase-like_dom_sf"/>
</dbReference>
<dbReference type="AlphaFoldDB" id="A0A6G0W2H3"/>
<dbReference type="InterPro" id="IPR000719">
    <property type="entry name" value="Prot_kinase_dom"/>
</dbReference>
<dbReference type="PROSITE" id="PS00107">
    <property type="entry name" value="PROTEIN_KINASE_ATP"/>
    <property type="match status" value="1"/>
</dbReference>
<evidence type="ECO:0000256" key="5">
    <source>
        <dbReference type="PROSITE-ProRule" id="PRU10141"/>
    </source>
</evidence>
<dbReference type="FunFam" id="3.30.200.20:FF:000180">
    <property type="entry name" value="serine/threonine-protein kinase STY46-like"/>
    <property type="match status" value="1"/>
</dbReference>
<comment type="caution">
    <text evidence="7">The sequence shown here is derived from an EMBL/GenBank/DDBJ whole genome shotgun (WGS) entry which is preliminary data.</text>
</comment>
<dbReference type="Gene3D" id="3.30.200.20">
    <property type="entry name" value="Phosphorylase Kinase, domain 1"/>
    <property type="match status" value="1"/>
</dbReference>
<dbReference type="VEuPathDB" id="FungiDB:AeMF1_006376"/>
<evidence type="ECO:0000256" key="4">
    <source>
        <dbReference type="ARBA" id="ARBA00022840"/>
    </source>
</evidence>
<dbReference type="SUPFAM" id="SSF56112">
    <property type="entry name" value="Protein kinase-like (PK-like)"/>
    <property type="match status" value="1"/>
</dbReference>
<dbReference type="InterPro" id="IPR017441">
    <property type="entry name" value="Protein_kinase_ATP_BS"/>
</dbReference>
<evidence type="ECO:0000313" key="8">
    <source>
        <dbReference type="Proteomes" id="UP000481153"/>
    </source>
</evidence>
<evidence type="ECO:0000256" key="3">
    <source>
        <dbReference type="ARBA" id="ARBA00022777"/>
    </source>
</evidence>
<dbReference type="InterPro" id="IPR050198">
    <property type="entry name" value="Non-receptor_tyrosine_kinases"/>
</dbReference>
<sequence length="205" mass="22862">MVLKSFLFVSQESENGESSMVELKSTVDLIPEQYNEIPFEDLKLKELIGQGHFGDANLAEYNGDNVVVKTLKTQTFGTSNEEIVREFRHEAAVLNMFGHNPNIVPFVGASTDLSQPLALVTEYLPYGSLNQYLSKTKMTIKQKENVLKDAAAGVLNIHEGQFIHRDIAARNLLIDHSVRAKICDFGLCRRVVRLVDVISSLVLAL</sequence>
<dbReference type="InterPro" id="IPR020635">
    <property type="entry name" value="Tyr_kinase_cat_dom"/>
</dbReference>
<keyword evidence="8" id="KW-1185">Reference proteome</keyword>
<dbReference type="PROSITE" id="PS00109">
    <property type="entry name" value="PROTEIN_KINASE_TYR"/>
    <property type="match status" value="1"/>
</dbReference>
<dbReference type="Pfam" id="PF07714">
    <property type="entry name" value="PK_Tyr_Ser-Thr"/>
    <property type="match status" value="1"/>
</dbReference>
<dbReference type="PROSITE" id="PS50011">
    <property type="entry name" value="PROTEIN_KINASE_DOM"/>
    <property type="match status" value="1"/>
</dbReference>
<reference evidence="7 8" key="1">
    <citation type="submission" date="2019-07" db="EMBL/GenBank/DDBJ databases">
        <title>Genomics analysis of Aphanomyces spp. identifies a new class of oomycete effector associated with host adaptation.</title>
        <authorList>
            <person name="Gaulin E."/>
        </authorList>
    </citation>
    <scope>NUCLEOTIDE SEQUENCE [LARGE SCALE GENOMIC DNA]</scope>
    <source>
        <strain evidence="7 8">ATCC 201684</strain>
    </source>
</reference>
<proteinExistence type="predicted"/>
<dbReference type="GO" id="GO:0005524">
    <property type="term" value="F:ATP binding"/>
    <property type="evidence" value="ECO:0007669"/>
    <property type="project" value="UniProtKB-UniRule"/>
</dbReference>
<dbReference type="InterPro" id="IPR008266">
    <property type="entry name" value="Tyr_kinase_AS"/>
</dbReference>
<gene>
    <name evidence="7" type="ORF">Ae201684_019252</name>
</gene>
<name>A0A6G0W2H3_9STRA</name>
<evidence type="ECO:0000259" key="6">
    <source>
        <dbReference type="PROSITE" id="PS50011"/>
    </source>
</evidence>
<protein>
    <recommendedName>
        <fullName evidence="6">Protein kinase domain-containing protein</fullName>
    </recommendedName>
</protein>
<dbReference type="Proteomes" id="UP000481153">
    <property type="component" value="Unassembled WGS sequence"/>
</dbReference>
<evidence type="ECO:0000256" key="1">
    <source>
        <dbReference type="ARBA" id="ARBA00022679"/>
    </source>
</evidence>
<dbReference type="GO" id="GO:0004713">
    <property type="term" value="F:protein tyrosine kinase activity"/>
    <property type="evidence" value="ECO:0007669"/>
    <property type="project" value="InterPro"/>
</dbReference>
<accession>A0A6G0W2H3</accession>
<evidence type="ECO:0000313" key="7">
    <source>
        <dbReference type="EMBL" id="KAF0720956.1"/>
    </source>
</evidence>
<dbReference type="PANTHER" id="PTHR24418">
    <property type="entry name" value="TYROSINE-PROTEIN KINASE"/>
    <property type="match status" value="1"/>
</dbReference>